<evidence type="ECO:0000313" key="3">
    <source>
        <dbReference type="EMBL" id="SDH84982.1"/>
    </source>
</evidence>
<dbReference type="STRING" id="1174501.SAMN05216192_101330"/>
<dbReference type="PANTHER" id="PTHR34407:SF1">
    <property type="entry name" value="SGNH HYDROLASE-TYPE ESTERASE DOMAIN-CONTAINING PROTEIN"/>
    <property type="match status" value="1"/>
</dbReference>
<organism evidence="3 4">
    <name type="scientific">Paenibacillus typhae</name>
    <dbReference type="NCBI Taxonomy" id="1174501"/>
    <lineage>
        <taxon>Bacteria</taxon>
        <taxon>Bacillati</taxon>
        <taxon>Bacillota</taxon>
        <taxon>Bacilli</taxon>
        <taxon>Bacillales</taxon>
        <taxon>Paenibacillaceae</taxon>
        <taxon>Paenibacillus</taxon>
    </lineage>
</organism>
<dbReference type="Pfam" id="PF13472">
    <property type="entry name" value="Lipase_GDSL_2"/>
    <property type="match status" value="1"/>
</dbReference>
<evidence type="ECO:0000259" key="2">
    <source>
        <dbReference type="Pfam" id="PF13472"/>
    </source>
</evidence>
<dbReference type="Proteomes" id="UP000199050">
    <property type="component" value="Unassembled WGS sequence"/>
</dbReference>
<protein>
    <submittedName>
        <fullName evidence="3">Lysophospholipase L1</fullName>
    </submittedName>
</protein>
<dbReference type="SUPFAM" id="SSF52266">
    <property type="entry name" value="SGNH hydrolase"/>
    <property type="match status" value="1"/>
</dbReference>
<dbReference type="InterPro" id="IPR013830">
    <property type="entry name" value="SGNH_hydro"/>
</dbReference>
<name>A0A1G8FS56_9BACL</name>
<dbReference type="PANTHER" id="PTHR34407">
    <property type="entry name" value="EXPRESSED PROTEIN"/>
    <property type="match status" value="1"/>
</dbReference>
<feature type="region of interest" description="Disordered" evidence="1">
    <location>
        <begin position="1"/>
        <end position="25"/>
    </location>
</feature>
<sequence length="579" mass="63103">MSDSISSTDSCTTGNGPRAPKDPAERRNGFFVLFETQIEATARPSGKPSQEVYLEGSYLIDKAKYIGGVEDEDILSLLGTCAGFRKLVHSIGISVKAEDSRSGVSFLLQNWGKTDKFTSGTCLQVPCPADGTELILQLDQIEWSADDDVPGKFAFEFDEAGRLAVASIIFYLNDGYTAPELTPETPVAFGSEPYREMIARSLMHQGNNVRLKAAIDKASRGEDVTIAYIGGSITQGAGAKPIHSECYAYQSYLGFKALYGKDGGGNVHFIKAGVGGTPSELGIIRYDRDVLRDGAVRPDIVIVEFAVNDAGDETRGNCYESLCLKILSADNQPAVVLLFSVFVNDWNLQERLSPVGLRYNLPMVSIKDAVTEQFKLTKAGGNTISKRQFFYDIYHPTGDGHRVMADCLIHLFTQAAEALADAEDIDLTVPPAIGNDFTGIRLLDRSYTLSSVQIEPGSFTASDTDLQMVELDDNPHGTPEFPYNWMRPEGGGAEPFRLTITSKILILVFKDSGSASFGKAEIRLDGKQVLTADPHENNWTHCNAVIVYQQETSGEHTVEITMSGGDQDKCFTILGFGYC</sequence>
<gene>
    <name evidence="3" type="ORF">SAMN05216192_101330</name>
</gene>
<dbReference type="RefSeq" id="WP_090711516.1">
    <property type="nucleotide sequence ID" value="NZ_CBCSKY010000007.1"/>
</dbReference>
<reference evidence="4" key="1">
    <citation type="submission" date="2016-10" db="EMBL/GenBank/DDBJ databases">
        <authorList>
            <person name="Varghese N."/>
            <person name="Submissions S."/>
        </authorList>
    </citation>
    <scope>NUCLEOTIDE SEQUENCE [LARGE SCALE GENOMIC DNA]</scope>
    <source>
        <strain evidence="4">CGMCC 1.11012</strain>
    </source>
</reference>
<keyword evidence="4" id="KW-1185">Reference proteome</keyword>
<accession>A0A1G8FS56</accession>
<dbReference type="Gene3D" id="3.40.50.1110">
    <property type="entry name" value="SGNH hydrolase"/>
    <property type="match status" value="1"/>
</dbReference>
<evidence type="ECO:0000313" key="4">
    <source>
        <dbReference type="Proteomes" id="UP000199050"/>
    </source>
</evidence>
<feature type="compositionally biased region" description="Low complexity" evidence="1">
    <location>
        <begin position="1"/>
        <end position="13"/>
    </location>
</feature>
<feature type="domain" description="SGNH hydrolase-type esterase" evidence="2">
    <location>
        <begin position="229"/>
        <end position="403"/>
    </location>
</feature>
<proteinExistence type="predicted"/>
<dbReference type="OrthoDB" id="8233337at2"/>
<dbReference type="CDD" id="cd00229">
    <property type="entry name" value="SGNH_hydrolase"/>
    <property type="match status" value="1"/>
</dbReference>
<dbReference type="InterPro" id="IPR036514">
    <property type="entry name" value="SGNH_hydro_sf"/>
</dbReference>
<dbReference type="AlphaFoldDB" id="A0A1G8FS56"/>
<evidence type="ECO:0000256" key="1">
    <source>
        <dbReference type="SAM" id="MobiDB-lite"/>
    </source>
</evidence>
<dbReference type="EMBL" id="FNDX01000001">
    <property type="protein sequence ID" value="SDH84982.1"/>
    <property type="molecule type" value="Genomic_DNA"/>
</dbReference>